<evidence type="ECO:0000313" key="7">
    <source>
        <dbReference type="EMBL" id="CAH1970702.1"/>
    </source>
</evidence>
<evidence type="ECO:0000256" key="4">
    <source>
        <dbReference type="SAM" id="Coils"/>
    </source>
</evidence>
<dbReference type="AlphaFoldDB" id="A0A9P0K9M4"/>
<dbReference type="GO" id="GO:0006893">
    <property type="term" value="P:Golgi to plasma membrane transport"/>
    <property type="evidence" value="ECO:0007669"/>
    <property type="project" value="TreeGrafter"/>
</dbReference>
<feature type="coiled-coil region" evidence="4">
    <location>
        <begin position="385"/>
        <end position="448"/>
    </location>
</feature>
<feature type="domain" description="CCDC93 coiled-coil" evidence="5">
    <location>
        <begin position="189"/>
        <end position="560"/>
    </location>
</feature>
<name>A0A9P0K9M4_ACAOB</name>
<evidence type="ECO:0000259" key="6">
    <source>
        <dbReference type="Pfam" id="PF21673"/>
    </source>
</evidence>
<evidence type="ECO:0000256" key="1">
    <source>
        <dbReference type="ARBA" id="ARBA00007219"/>
    </source>
</evidence>
<gene>
    <name evidence="7" type="ORF">ACAOBT_LOCUS9067</name>
</gene>
<comment type="caution">
    <text evidence="7">The sequence shown here is derived from an EMBL/GenBank/DDBJ whole genome shotgun (WGS) entry which is preliminary data.</text>
</comment>
<dbReference type="InterPro" id="IPR039116">
    <property type="entry name" value="CCDC93"/>
</dbReference>
<dbReference type="PANTHER" id="PTHR16441:SF0">
    <property type="entry name" value="COILED-COIL DOMAIN-CONTAINING PROTEIN 93"/>
    <property type="match status" value="1"/>
</dbReference>
<dbReference type="Proteomes" id="UP001152888">
    <property type="component" value="Unassembled WGS sequence"/>
</dbReference>
<feature type="domain" description="CCDC93 N-terminal" evidence="6">
    <location>
        <begin position="38"/>
        <end position="142"/>
    </location>
</feature>
<proteinExistence type="inferred from homology"/>
<evidence type="ECO:0000256" key="2">
    <source>
        <dbReference type="ARBA" id="ARBA00016765"/>
    </source>
</evidence>
<dbReference type="InterPro" id="IPR019159">
    <property type="entry name" value="CCDC93_CC"/>
</dbReference>
<evidence type="ECO:0000256" key="3">
    <source>
        <dbReference type="ARBA" id="ARBA00023054"/>
    </source>
</evidence>
<accession>A0A9P0K9M4</accession>
<dbReference type="OrthoDB" id="16092at2759"/>
<reference evidence="7" key="1">
    <citation type="submission" date="2022-03" db="EMBL/GenBank/DDBJ databases">
        <authorList>
            <person name="Sayadi A."/>
        </authorList>
    </citation>
    <scope>NUCLEOTIDE SEQUENCE</scope>
</reference>
<dbReference type="PANTHER" id="PTHR16441">
    <property type="entry name" value="FIDIPIDINE"/>
    <property type="match status" value="1"/>
</dbReference>
<evidence type="ECO:0000259" key="5">
    <source>
        <dbReference type="Pfam" id="PF09762"/>
    </source>
</evidence>
<dbReference type="EMBL" id="CAKOFQ010006777">
    <property type="protein sequence ID" value="CAH1970702.1"/>
    <property type="molecule type" value="Genomic_DNA"/>
</dbReference>
<keyword evidence="8" id="KW-1185">Reference proteome</keyword>
<dbReference type="Pfam" id="PF21673">
    <property type="entry name" value="CCDC93_N"/>
    <property type="match status" value="1"/>
</dbReference>
<keyword evidence="3 4" id="KW-0175">Coiled coil</keyword>
<evidence type="ECO:0000313" key="8">
    <source>
        <dbReference type="Proteomes" id="UP001152888"/>
    </source>
</evidence>
<feature type="coiled-coil region" evidence="4">
    <location>
        <begin position="531"/>
        <end position="558"/>
    </location>
</feature>
<comment type="similarity">
    <text evidence="1">Belongs to the CCDC93 family.</text>
</comment>
<protein>
    <recommendedName>
        <fullName evidence="2">Coiled-coil domain-containing protein 93</fullName>
    </recommendedName>
</protein>
<dbReference type="InterPro" id="IPR048747">
    <property type="entry name" value="CCDC93_N"/>
</dbReference>
<organism evidence="7 8">
    <name type="scientific">Acanthoscelides obtectus</name>
    <name type="common">Bean weevil</name>
    <name type="synonym">Bruchus obtectus</name>
    <dbReference type="NCBI Taxonomy" id="200917"/>
    <lineage>
        <taxon>Eukaryota</taxon>
        <taxon>Metazoa</taxon>
        <taxon>Ecdysozoa</taxon>
        <taxon>Arthropoda</taxon>
        <taxon>Hexapoda</taxon>
        <taxon>Insecta</taxon>
        <taxon>Pterygota</taxon>
        <taxon>Neoptera</taxon>
        <taxon>Endopterygota</taxon>
        <taxon>Coleoptera</taxon>
        <taxon>Polyphaga</taxon>
        <taxon>Cucujiformia</taxon>
        <taxon>Chrysomeloidea</taxon>
        <taxon>Chrysomelidae</taxon>
        <taxon>Bruchinae</taxon>
        <taxon>Bruchini</taxon>
        <taxon>Acanthoscelides</taxon>
    </lineage>
</organism>
<sequence length="629" mass="73136">MTSVNPDILKKFKNATKLPARQEADGHEIPVEVREDEEQSVKAQEIIDILVAAGYFRAKIKGLSPFDKVVGGMTWCIELCNVDVDVDLLFQENSTIGQKIALTEKIVAVLPKLKCPHRIEPHQIQGLDFIHIFPVVQWLVKRSNEYRIEMAGRVRQYAISQFNKSFAPEQKDVDTKNNMLESMKIVSEVYRPHRYSKRKTAPPADIESRVQLTLLEYGHRGGLRLIAPTSDEIDPEVVMEQEKNYQKKLQQLTNSLVDLKEDASSSYDLSEEDRKKISKHYTSLQLELKDGGALSKEMYRLKTLNDQKQLLTEMTGKLKTMKTAVQGDIEETSTMLESIRLKKQEADKKLKELEEFELNDPEGVKEIEELVALSESLKLQESQFKEQCKKELVQLQNQIEETRKAKAKTPTELNSEIIKEYEDETEKIKVARLQLAKKNRHVAALQRQLDNVPNRAELAQYQKRFLELYNQVAAKHKETKQYYTLYNTLEDTRQYMQRELSLLNSISDSYPEAMSSSSGKEEFLLQFQNIVDSVRQSKMKVEHRLNEEKKKRDELSSTLQGKMFQRKVVFVGPLSIGHCLMYVSRIYPSWFLKNQTMSREKRKGKRRERRKEKQVYEETLGTRINFEVN</sequence>
<dbReference type="Pfam" id="PF09762">
    <property type="entry name" value="CCDC93_CC"/>
    <property type="match status" value="1"/>
</dbReference>
<feature type="coiled-coil region" evidence="4">
    <location>
        <begin position="329"/>
        <end position="359"/>
    </location>
</feature>